<dbReference type="PANTHER" id="PTHR30136">
    <property type="entry name" value="HELIX-TURN-HELIX TRANSCRIPTIONAL REGULATOR, ICLR FAMILY"/>
    <property type="match status" value="1"/>
</dbReference>
<dbReference type="InterPro" id="IPR029016">
    <property type="entry name" value="GAF-like_dom_sf"/>
</dbReference>
<protein>
    <submittedName>
        <fullName evidence="6">Helix-turn-helix domain-containing protein</fullName>
    </submittedName>
</protein>
<dbReference type="SUPFAM" id="SSF46785">
    <property type="entry name" value="Winged helix' DNA-binding domain"/>
    <property type="match status" value="1"/>
</dbReference>
<dbReference type="Gene3D" id="1.10.10.10">
    <property type="entry name" value="Winged helix-like DNA-binding domain superfamily/Winged helix DNA-binding domain"/>
    <property type="match status" value="1"/>
</dbReference>
<dbReference type="Proteomes" id="UP000652198">
    <property type="component" value="Unassembled WGS sequence"/>
</dbReference>
<feature type="domain" description="HTH iclR-type" evidence="4">
    <location>
        <begin position="5"/>
        <end position="68"/>
    </location>
</feature>
<evidence type="ECO:0000256" key="1">
    <source>
        <dbReference type="ARBA" id="ARBA00023015"/>
    </source>
</evidence>
<dbReference type="InterPro" id="IPR014757">
    <property type="entry name" value="Tscrpt_reg_IclR_C"/>
</dbReference>
<evidence type="ECO:0000259" key="5">
    <source>
        <dbReference type="PROSITE" id="PS51078"/>
    </source>
</evidence>
<evidence type="ECO:0000313" key="7">
    <source>
        <dbReference type="Proteomes" id="UP000652198"/>
    </source>
</evidence>
<evidence type="ECO:0000259" key="4">
    <source>
        <dbReference type="PROSITE" id="PS51077"/>
    </source>
</evidence>
<dbReference type="InterPro" id="IPR036388">
    <property type="entry name" value="WH-like_DNA-bd_sf"/>
</dbReference>
<dbReference type="Pfam" id="PF01614">
    <property type="entry name" value="IclR_C"/>
    <property type="match status" value="1"/>
</dbReference>
<dbReference type="Pfam" id="PF09339">
    <property type="entry name" value="HTH_IclR"/>
    <property type="match status" value="1"/>
</dbReference>
<keyword evidence="3" id="KW-0804">Transcription</keyword>
<dbReference type="SMART" id="SM00346">
    <property type="entry name" value="HTH_ICLR"/>
    <property type="match status" value="1"/>
</dbReference>
<reference evidence="6 7" key="1">
    <citation type="submission" date="2019-11" db="EMBL/GenBank/DDBJ databases">
        <title>Metabolism of dissolved organic matter in forest soils.</title>
        <authorList>
            <person name="Cyle K.T."/>
            <person name="Wilhelm R.C."/>
            <person name="Martinez C.E."/>
        </authorList>
    </citation>
    <scope>NUCLEOTIDE SEQUENCE [LARGE SCALE GENOMIC DNA]</scope>
    <source>
        <strain evidence="6 7">1N</strain>
    </source>
</reference>
<gene>
    <name evidence="6" type="ORF">GNZ12_17390</name>
</gene>
<sequence>MVATSRSVERALHLVRLLATPGRRGIALTDLARLTGMSHSTVHRLLQRLISERLARQLEGSKRYALGSLAFELGVAATAQFDIWQPARTLMRAFADEVGDTVYLVVRSGTEAVCIERVEGPSPVRVLTLEAGSRRPLGLGAGGLAILAALPDEEREDTISSIAPDILMQGKLTKTSLYASIADYQRNGYAHVRNRVTLGTSAVGVHISDTLGCPIAAISVAAIDSRMSRQRIATLATQLQGTAKHIQHTLKSDNDPATLR</sequence>
<dbReference type="PROSITE" id="PS51078">
    <property type="entry name" value="ICLR_ED"/>
    <property type="match status" value="1"/>
</dbReference>
<accession>A0ABX2BQQ1</accession>
<dbReference type="InterPro" id="IPR050707">
    <property type="entry name" value="HTH_MetabolicPath_Reg"/>
</dbReference>
<dbReference type="EMBL" id="WOEY01000066">
    <property type="protein sequence ID" value="NPT43056.1"/>
    <property type="molecule type" value="Genomic_DNA"/>
</dbReference>
<dbReference type="PANTHER" id="PTHR30136:SF39">
    <property type="entry name" value="TRANSCRIPTIONAL REGULATORY PROTEIN"/>
    <property type="match status" value="1"/>
</dbReference>
<name>A0ABX2BQQ1_9BURK</name>
<proteinExistence type="predicted"/>
<dbReference type="RefSeq" id="WP_172311906.1">
    <property type="nucleotide sequence ID" value="NZ_WOEY01000066.1"/>
</dbReference>
<evidence type="ECO:0000256" key="3">
    <source>
        <dbReference type="ARBA" id="ARBA00023163"/>
    </source>
</evidence>
<comment type="caution">
    <text evidence="6">The sequence shown here is derived from an EMBL/GenBank/DDBJ whole genome shotgun (WGS) entry which is preliminary data.</text>
</comment>
<keyword evidence="2" id="KW-0238">DNA-binding</keyword>
<evidence type="ECO:0000313" key="6">
    <source>
        <dbReference type="EMBL" id="NPT43056.1"/>
    </source>
</evidence>
<organism evidence="6 7">
    <name type="scientific">Paraburkholderia solitsugae</name>
    <dbReference type="NCBI Taxonomy" id="2675748"/>
    <lineage>
        <taxon>Bacteria</taxon>
        <taxon>Pseudomonadati</taxon>
        <taxon>Pseudomonadota</taxon>
        <taxon>Betaproteobacteria</taxon>
        <taxon>Burkholderiales</taxon>
        <taxon>Burkholderiaceae</taxon>
        <taxon>Paraburkholderia</taxon>
    </lineage>
</organism>
<dbReference type="InterPro" id="IPR036390">
    <property type="entry name" value="WH_DNA-bd_sf"/>
</dbReference>
<keyword evidence="1" id="KW-0805">Transcription regulation</keyword>
<dbReference type="InterPro" id="IPR005471">
    <property type="entry name" value="Tscrpt_reg_IclR_N"/>
</dbReference>
<dbReference type="PROSITE" id="PS51077">
    <property type="entry name" value="HTH_ICLR"/>
    <property type="match status" value="1"/>
</dbReference>
<evidence type="ECO:0000256" key="2">
    <source>
        <dbReference type="ARBA" id="ARBA00023125"/>
    </source>
</evidence>
<dbReference type="Gene3D" id="3.30.450.40">
    <property type="match status" value="1"/>
</dbReference>
<keyword evidence="7" id="KW-1185">Reference proteome</keyword>
<dbReference type="SUPFAM" id="SSF55781">
    <property type="entry name" value="GAF domain-like"/>
    <property type="match status" value="1"/>
</dbReference>
<feature type="domain" description="IclR-ED" evidence="5">
    <location>
        <begin position="69"/>
        <end position="252"/>
    </location>
</feature>